<dbReference type="Proteomes" id="UP000241494">
    <property type="component" value="Segment"/>
</dbReference>
<reference evidence="5 6" key="1">
    <citation type="journal article" date="2016" name="Virology">
        <title>The genomic content and context of auxiliary metabolic genes in marine cyanomyoviruses.</title>
        <authorList>
            <person name="Crummett L.T."/>
            <person name="Puxty R.J."/>
            <person name="Weihe C."/>
            <person name="Marston M.F."/>
            <person name="Martiny J.B."/>
        </authorList>
    </citation>
    <scope>NUCLEOTIDE SEQUENCE [LARGE SCALE GENOMIC DNA]</scope>
    <source>
        <strain evidence="2">0809CC03</strain>
        <strain evidence="3">0810SB17</strain>
        <strain evidence="4">0910CC29</strain>
    </source>
</reference>
<evidence type="ECO:0000313" key="3">
    <source>
        <dbReference type="EMBL" id="AOV58157.1"/>
    </source>
</evidence>
<dbReference type="Gene3D" id="2.30.30.100">
    <property type="match status" value="1"/>
</dbReference>
<dbReference type="Proteomes" id="UP000241591">
    <property type="component" value="Segment"/>
</dbReference>
<protein>
    <recommendedName>
        <fullName evidence="1">Sm-like domain-containing protein</fullName>
    </recommendedName>
</protein>
<dbReference type="Proteomes" id="UP000241265">
    <property type="component" value="Genome"/>
</dbReference>
<dbReference type="EMBL" id="KU686195">
    <property type="protein sequence ID" value="AOV58157.1"/>
    <property type="molecule type" value="Genomic_DNA"/>
</dbReference>
<sequence length="127" mass="14727">MEDEFYATLKLTSNEEIIAKVCYLTEEDCLLVEKPLLVTRANQKRNGRLVEGFSLSDWVVSSYEELFIIKMNQVVTLTESDERIVGFYERHLSDEQDSSISKMSKEMGYLGNVNDQKKKLEKLFNNS</sequence>
<evidence type="ECO:0000313" key="2">
    <source>
        <dbReference type="EMBL" id="AOV57907.1"/>
    </source>
</evidence>
<evidence type="ECO:0000259" key="1">
    <source>
        <dbReference type="Pfam" id="PF16243"/>
    </source>
</evidence>
<organism evidence="4 5">
    <name type="scientific">Synechococcus phage S-CAM1</name>
    <dbReference type="NCBI Taxonomy" id="754037"/>
    <lineage>
        <taxon>Viruses</taxon>
        <taxon>Duplodnaviria</taxon>
        <taxon>Heunggongvirae</taxon>
        <taxon>Uroviricota</taxon>
        <taxon>Caudoviricetes</taxon>
        <taxon>Pantevenvirales</taxon>
        <taxon>Kyanoviridae</taxon>
        <taxon>Anaposvirus</taxon>
        <taxon>Anaposvirus socalone</taxon>
    </lineage>
</organism>
<proteinExistence type="predicted"/>
<evidence type="ECO:0000313" key="6">
    <source>
        <dbReference type="Proteomes" id="UP000241494"/>
    </source>
</evidence>
<dbReference type="EMBL" id="KU686196">
    <property type="protein sequence ID" value="AOV58407.1"/>
    <property type="molecule type" value="Genomic_DNA"/>
</dbReference>
<name>A0A1D8KIG7_9CAUD</name>
<accession>A0A1D8KIG7</accession>
<dbReference type="Pfam" id="PF16243">
    <property type="entry name" value="Sm_like"/>
    <property type="match status" value="1"/>
</dbReference>
<dbReference type="InterPro" id="IPR032600">
    <property type="entry name" value="Sm-like_dom"/>
</dbReference>
<evidence type="ECO:0000313" key="5">
    <source>
        <dbReference type="Proteomes" id="UP000241265"/>
    </source>
</evidence>
<dbReference type="EMBL" id="KU686194">
    <property type="protein sequence ID" value="AOV57907.1"/>
    <property type="molecule type" value="Genomic_DNA"/>
</dbReference>
<feature type="domain" description="Sm-like" evidence="1">
    <location>
        <begin position="9"/>
        <end position="89"/>
    </location>
</feature>
<evidence type="ECO:0000313" key="4">
    <source>
        <dbReference type="EMBL" id="AOV58407.1"/>
    </source>
</evidence>
<gene>
    <name evidence="2" type="ORF">C030809_152</name>
    <name evidence="4" type="ORF">C290910_152</name>
    <name evidence="3" type="ORF">S170810_152</name>
</gene>